<dbReference type="SUPFAM" id="SSF51735">
    <property type="entry name" value="NAD(P)-binding Rossmann-fold domains"/>
    <property type="match status" value="1"/>
</dbReference>
<dbReference type="OrthoDB" id="3692317at2"/>
<dbReference type="PROSITE" id="PS51201">
    <property type="entry name" value="RCK_N"/>
    <property type="match status" value="1"/>
</dbReference>
<gene>
    <name evidence="2" type="ORF">SAMN04488000_12495</name>
</gene>
<evidence type="ECO:0000259" key="1">
    <source>
        <dbReference type="PROSITE" id="PS51201"/>
    </source>
</evidence>
<reference evidence="3" key="1">
    <citation type="submission" date="2016-10" db="EMBL/GenBank/DDBJ databases">
        <authorList>
            <person name="Varghese N."/>
            <person name="Submissions S."/>
        </authorList>
    </citation>
    <scope>NUCLEOTIDE SEQUENCE [LARGE SCALE GENOMIC DNA]</scope>
    <source>
        <strain evidence="3">DSM 44437</strain>
    </source>
</reference>
<dbReference type="GO" id="GO:0006813">
    <property type="term" value="P:potassium ion transport"/>
    <property type="evidence" value="ECO:0007669"/>
    <property type="project" value="InterPro"/>
</dbReference>
<name>A0A1H9WTF7_9PSEU</name>
<proteinExistence type="predicted"/>
<dbReference type="RefSeq" id="WP_089926000.1">
    <property type="nucleotide sequence ID" value="NZ_FOFV01000024.1"/>
</dbReference>
<dbReference type="EMBL" id="FOFV01000024">
    <property type="protein sequence ID" value="SES37114.1"/>
    <property type="molecule type" value="Genomic_DNA"/>
</dbReference>
<keyword evidence="3" id="KW-1185">Reference proteome</keyword>
<evidence type="ECO:0000313" key="3">
    <source>
        <dbReference type="Proteomes" id="UP000199503"/>
    </source>
</evidence>
<accession>A0A1H9WTF7</accession>
<evidence type="ECO:0000313" key="2">
    <source>
        <dbReference type="EMBL" id="SES37114.1"/>
    </source>
</evidence>
<sequence>MPGHVVVVGYGAMAVDALRHICSSDATDDLVVLDVDAFALTAALANGAKALRGDGRDPGDLRRAGVPSAARVIIAAPDDDGLLTAIAVRSLTESVAVTAVIRQASRRDQFLRAGVDEVLLKLPRED</sequence>
<dbReference type="PANTHER" id="PTHR43833:SF9">
    <property type="entry name" value="POTASSIUM CHANNEL PROTEIN YUGO-RELATED"/>
    <property type="match status" value="1"/>
</dbReference>
<organism evidence="2 3">
    <name type="scientific">Lentzea albida</name>
    <dbReference type="NCBI Taxonomy" id="65499"/>
    <lineage>
        <taxon>Bacteria</taxon>
        <taxon>Bacillati</taxon>
        <taxon>Actinomycetota</taxon>
        <taxon>Actinomycetes</taxon>
        <taxon>Pseudonocardiales</taxon>
        <taxon>Pseudonocardiaceae</taxon>
        <taxon>Lentzea</taxon>
    </lineage>
</organism>
<dbReference type="Proteomes" id="UP000199503">
    <property type="component" value="Unassembled WGS sequence"/>
</dbReference>
<protein>
    <submittedName>
        <fullName evidence="2">TrkA-N domain-containing protein</fullName>
    </submittedName>
</protein>
<dbReference type="PANTHER" id="PTHR43833">
    <property type="entry name" value="POTASSIUM CHANNEL PROTEIN 2-RELATED-RELATED"/>
    <property type="match status" value="1"/>
</dbReference>
<dbReference type="InterPro" id="IPR003148">
    <property type="entry name" value="RCK_N"/>
</dbReference>
<dbReference type="Pfam" id="PF02254">
    <property type="entry name" value="TrkA_N"/>
    <property type="match status" value="1"/>
</dbReference>
<dbReference type="InterPro" id="IPR036291">
    <property type="entry name" value="NAD(P)-bd_dom_sf"/>
</dbReference>
<dbReference type="AlphaFoldDB" id="A0A1H9WTF7"/>
<dbReference type="Gene3D" id="3.40.50.720">
    <property type="entry name" value="NAD(P)-binding Rossmann-like Domain"/>
    <property type="match status" value="1"/>
</dbReference>
<dbReference type="STRING" id="65499.SAMN04488000_12495"/>
<dbReference type="InterPro" id="IPR050721">
    <property type="entry name" value="Trk_Ktr_HKT_K-transport"/>
</dbReference>
<feature type="domain" description="RCK N-terminal" evidence="1">
    <location>
        <begin position="2"/>
        <end position="119"/>
    </location>
</feature>